<sequence>MANVLVRDKARLLRSDGASLDEIVLQLQVPKSTVRYWCRDIVLSQSQQRRIFEKQKMSGIEAAERVRQKRIVLIERLRKEGAKQIGRLSAKELLLAGTALYWAEGYRKGDGEFGFTNSDPTMIRFIIRWLKECCKVEADRIHARICINAIHKNRMKEVKEFWIEATGLPEDQFSKPTFINVVSKKRYWNSNQYFGTLRVKVRRSTDLRRMVMGWIEGLAR</sequence>
<comment type="caution">
    <text evidence="1">The sequence shown here is derived from an EMBL/GenBank/DDBJ whole genome shotgun (WGS) entry which is preliminary data.</text>
</comment>
<accession>A0A1G2KTW4</accession>
<dbReference type="Proteomes" id="UP000178510">
    <property type="component" value="Unassembled WGS sequence"/>
</dbReference>
<organism evidence="1 2">
    <name type="scientific">Candidatus Sungbacteria bacterium RIFCSPHIGHO2_02_FULL_52_23</name>
    <dbReference type="NCBI Taxonomy" id="1802274"/>
    <lineage>
        <taxon>Bacteria</taxon>
        <taxon>Candidatus Sungiibacteriota</taxon>
    </lineage>
</organism>
<dbReference type="AlphaFoldDB" id="A0A1G2KTW4"/>
<dbReference type="STRING" id="1802274.A3J58_02270"/>
<proteinExistence type="predicted"/>
<dbReference type="EMBL" id="MHQM01000036">
    <property type="protein sequence ID" value="OHA02880.1"/>
    <property type="molecule type" value="Genomic_DNA"/>
</dbReference>
<name>A0A1G2KTW4_9BACT</name>
<evidence type="ECO:0000313" key="2">
    <source>
        <dbReference type="Proteomes" id="UP000178510"/>
    </source>
</evidence>
<evidence type="ECO:0000313" key="1">
    <source>
        <dbReference type="EMBL" id="OHA02880.1"/>
    </source>
</evidence>
<reference evidence="1 2" key="1">
    <citation type="journal article" date="2016" name="Nat. Commun.">
        <title>Thousands of microbial genomes shed light on interconnected biogeochemical processes in an aquifer system.</title>
        <authorList>
            <person name="Anantharaman K."/>
            <person name="Brown C.T."/>
            <person name="Hug L.A."/>
            <person name="Sharon I."/>
            <person name="Castelle C.J."/>
            <person name="Probst A.J."/>
            <person name="Thomas B.C."/>
            <person name="Singh A."/>
            <person name="Wilkins M.J."/>
            <person name="Karaoz U."/>
            <person name="Brodie E.L."/>
            <person name="Williams K.H."/>
            <person name="Hubbard S.S."/>
            <person name="Banfield J.F."/>
        </authorList>
    </citation>
    <scope>NUCLEOTIDE SEQUENCE [LARGE SCALE GENOMIC DNA]</scope>
</reference>
<protein>
    <submittedName>
        <fullName evidence="1">Uncharacterized protein</fullName>
    </submittedName>
</protein>
<gene>
    <name evidence="1" type="ORF">A3J58_02270</name>
</gene>